<comment type="similarity">
    <text evidence="2">Belongs to the CBF/MAK21 family.</text>
</comment>
<feature type="compositionally biased region" description="Basic and acidic residues" evidence="5">
    <location>
        <begin position="15"/>
        <end position="43"/>
    </location>
</feature>
<proteinExistence type="inferred from homology"/>
<dbReference type="InterPro" id="IPR005612">
    <property type="entry name" value="CCAAT-binding_factor"/>
</dbReference>
<dbReference type="EMBL" id="KV784375">
    <property type="protein sequence ID" value="OEU09426.1"/>
    <property type="molecule type" value="Genomic_DNA"/>
</dbReference>
<dbReference type="Pfam" id="PF07540">
    <property type="entry name" value="NOC3p"/>
    <property type="match status" value="1"/>
</dbReference>
<feature type="domain" description="CCAAT-binding factor" evidence="6">
    <location>
        <begin position="420"/>
        <end position="573"/>
    </location>
</feature>
<keyword evidence="9" id="KW-1185">Reference proteome</keyword>
<dbReference type="PANTHER" id="PTHR14428">
    <property type="entry name" value="NUCLEOLAR COMPLEX PROTEIN 3"/>
    <property type="match status" value="1"/>
</dbReference>
<keyword evidence="4" id="KW-0539">Nucleus</keyword>
<reference evidence="8 9" key="1">
    <citation type="submission" date="2016-09" db="EMBL/GenBank/DDBJ databases">
        <title>Extensive genetic diversity and differential bi-allelic expression allows diatom success in the polar Southern Ocean.</title>
        <authorList>
            <consortium name="DOE Joint Genome Institute"/>
            <person name="Mock T."/>
            <person name="Otillar R.P."/>
            <person name="Strauss J."/>
            <person name="Dupont C."/>
            <person name="Frickenhaus S."/>
            <person name="Maumus F."/>
            <person name="Mcmullan M."/>
            <person name="Sanges R."/>
            <person name="Schmutz J."/>
            <person name="Toseland A."/>
            <person name="Valas R."/>
            <person name="Veluchamy A."/>
            <person name="Ward B.J."/>
            <person name="Allen A."/>
            <person name="Barry K."/>
            <person name="Falciatore A."/>
            <person name="Ferrante M."/>
            <person name="Fortunato A.E."/>
            <person name="Gloeckner G."/>
            <person name="Gruber A."/>
            <person name="Hipkin R."/>
            <person name="Janech M."/>
            <person name="Kroth P."/>
            <person name="Leese F."/>
            <person name="Lindquist E."/>
            <person name="Lyon B.R."/>
            <person name="Martin J."/>
            <person name="Mayer C."/>
            <person name="Parker M."/>
            <person name="Quesneville H."/>
            <person name="Raymond J."/>
            <person name="Uhlig C."/>
            <person name="Valentin K.U."/>
            <person name="Worden A.Z."/>
            <person name="Armbrust E.V."/>
            <person name="Bowler C."/>
            <person name="Green B."/>
            <person name="Moulton V."/>
            <person name="Van Oosterhout C."/>
            <person name="Grigoriev I."/>
        </authorList>
    </citation>
    <scope>NUCLEOTIDE SEQUENCE [LARGE SCALE GENOMIC DNA]</scope>
    <source>
        <strain evidence="8 9">CCMP1102</strain>
    </source>
</reference>
<feature type="compositionally biased region" description="Polar residues" evidence="5">
    <location>
        <begin position="1"/>
        <end position="10"/>
    </location>
</feature>
<dbReference type="GO" id="GO:0006270">
    <property type="term" value="P:DNA replication initiation"/>
    <property type="evidence" value="ECO:0007669"/>
    <property type="project" value="TreeGrafter"/>
</dbReference>
<dbReference type="Pfam" id="PF03914">
    <property type="entry name" value="CBF"/>
    <property type="match status" value="1"/>
</dbReference>
<evidence type="ECO:0000256" key="5">
    <source>
        <dbReference type="SAM" id="MobiDB-lite"/>
    </source>
</evidence>
<evidence type="ECO:0000256" key="4">
    <source>
        <dbReference type="ARBA" id="ARBA00023242"/>
    </source>
</evidence>
<feature type="domain" description="Nucleolar complex-associated protein 3 N-terminal" evidence="7">
    <location>
        <begin position="116"/>
        <end position="189"/>
    </location>
</feature>
<evidence type="ECO:0000256" key="1">
    <source>
        <dbReference type="ARBA" id="ARBA00004604"/>
    </source>
</evidence>
<dbReference type="SUPFAM" id="SSF48371">
    <property type="entry name" value="ARM repeat"/>
    <property type="match status" value="1"/>
</dbReference>
<protein>
    <submittedName>
        <fullName evidence="8">NOC3p-domain-containing protein</fullName>
    </submittedName>
</protein>
<dbReference type="OrthoDB" id="10263597at2759"/>
<dbReference type="InParanoid" id="A0A1E7EU90"/>
<sequence length="640" mass="72333">MGRISQNSYGKNKRQRDADPKPKGKGRKTDQNTEDAKRTKGSDADDSTTTPIVKLEPPKSVLFRLSTEEKCDLVAELSELVLENPMKAFVLEKEIIDENDADDGATSTEVVRTISRVQKLLDLSRVHKNGNDEYIATLAIMSLLAIFKDILPSYRIRQQTDIERENKMSKETKALWDYERALLTHYQQYLQVLEKAWERGQPQGGQPSRLAMTSMIALCELLKSAYHFNFRSNILTIVVRQMNNRNSDPVSAACCKAVGFVFEKDLQGEVSMETSRLVAKLVKEYRGALRPGVVRAFIHLPLRVHTDEAQAAKLAEQANAKKRKKDKELAEIEADLKEGSGTVDKIILARCQSETLQNVILTYFRILKSTDTKTRHGLLPVALEGLAKFSHLINIDTVVDLLDVLKELLVEVDDLPLEASLNCVLTAFQTLEGPGREMQIDQKEYITPLYSQLARVGSEGSSRKITELLLRCLTAAFIKRREYSTVRVAAFLKQTFTVAMHAPVYTSVPLIALARQILQRYPSAHQLLESESDVITSGQYTPDVDDPEHSNPFSTSAWELAVLKFHFHPQVRQQVNAAAQLKLIQLPLEAPDRQRKQLVEDADEIYIKFQKMTKKHPLAEKKGKNQLRFITPRKSVVTLL</sequence>
<dbReference type="Proteomes" id="UP000095751">
    <property type="component" value="Unassembled WGS sequence"/>
</dbReference>
<dbReference type="InterPro" id="IPR016024">
    <property type="entry name" value="ARM-type_fold"/>
</dbReference>
<evidence type="ECO:0000259" key="6">
    <source>
        <dbReference type="Pfam" id="PF03914"/>
    </source>
</evidence>
<evidence type="ECO:0000256" key="2">
    <source>
        <dbReference type="ARBA" id="ARBA00007797"/>
    </source>
</evidence>
<dbReference type="GO" id="GO:0005730">
    <property type="term" value="C:nucleolus"/>
    <property type="evidence" value="ECO:0007669"/>
    <property type="project" value="UniProtKB-SubCell"/>
</dbReference>
<feature type="region of interest" description="Disordered" evidence="5">
    <location>
        <begin position="1"/>
        <end position="53"/>
    </location>
</feature>
<evidence type="ECO:0000313" key="9">
    <source>
        <dbReference type="Proteomes" id="UP000095751"/>
    </source>
</evidence>
<dbReference type="PANTHER" id="PTHR14428:SF5">
    <property type="entry name" value="NUCLEOLAR COMPLEX PROTEIN 3 HOMOLOG"/>
    <property type="match status" value="1"/>
</dbReference>
<accession>A0A1E7EU90</accession>
<comment type="subcellular location">
    <subcellularLocation>
        <location evidence="1">Nucleus</location>
        <location evidence="1">Nucleolus</location>
    </subcellularLocation>
</comment>
<evidence type="ECO:0000259" key="7">
    <source>
        <dbReference type="Pfam" id="PF07540"/>
    </source>
</evidence>
<evidence type="ECO:0000256" key="3">
    <source>
        <dbReference type="ARBA" id="ARBA00023054"/>
    </source>
</evidence>
<organism evidence="8 9">
    <name type="scientific">Fragilariopsis cylindrus CCMP1102</name>
    <dbReference type="NCBI Taxonomy" id="635003"/>
    <lineage>
        <taxon>Eukaryota</taxon>
        <taxon>Sar</taxon>
        <taxon>Stramenopiles</taxon>
        <taxon>Ochrophyta</taxon>
        <taxon>Bacillariophyta</taxon>
        <taxon>Bacillariophyceae</taxon>
        <taxon>Bacillariophycidae</taxon>
        <taxon>Bacillariales</taxon>
        <taxon>Bacillariaceae</taxon>
        <taxon>Fragilariopsis</taxon>
    </lineage>
</organism>
<dbReference type="InterPro" id="IPR011501">
    <property type="entry name" value="Noc3_N"/>
</dbReference>
<dbReference type="AlphaFoldDB" id="A0A1E7EU90"/>
<evidence type="ECO:0000313" key="8">
    <source>
        <dbReference type="EMBL" id="OEU09426.1"/>
    </source>
</evidence>
<dbReference type="KEGG" id="fcy:FRACYDRAFT_248275"/>
<dbReference type="GO" id="GO:0003682">
    <property type="term" value="F:chromatin binding"/>
    <property type="evidence" value="ECO:0007669"/>
    <property type="project" value="TreeGrafter"/>
</dbReference>
<keyword evidence="3" id="KW-0175">Coiled coil</keyword>
<dbReference type="InterPro" id="IPR016903">
    <property type="entry name" value="Nucleolar_cplx-assoc_3"/>
</dbReference>
<gene>
    <name evidence="8" type="ORF">FRACYDRAFT_248275</name>
</gene>
<name>A0A1E7EU90_9STRA</name>